<evidence type="ECO:0000313" key="3">
    <source>
        <dbReference type="Proteomes" id="UP000321224"/>
    </source>
</evidence>
<dbReference type="AlphaFoldDB" id="A0A511H994"/>
<proteinExistence type="predicted"/>
<reference evidence="2 3" key="1">
    <citation type="submission" date="2019-07" db="EMBL/GenBank/DDBJ databases">
        <title>Whole genome shotgun sequence of Myxococcus virescens NBRC 100334.</title>
        <authorList>
            <person name="Hosoyama A."/>
            <person name="Uohara A."/>
            <person name="Ohji S."/>
            <person name="Ichikawa N."/>
        </authorList>
    </citation>
    <scope>NUCLEOTIDE SEQUENCE [LARGE SCALE GENOMIC DNA]</scope>
    <source>
        <strain evidence="2 3">NBRC 100334</strain>
    </source>
</reference>
<accession>A0A511H994</accession>
<protein>
    <submittedName>
        <fullName evidence="2">Uncharacterized protein</fullName>
    </submittedName>
</protein>
<evidence type="ECO:0000256" key="1">
    <source>
        <dbReference type="SAM" id="MobiDB-lite"/>
    </source>
</evidence>
<comment type="caution">
    <text evidence="2">The sequence shown here is derived from an EMBL/GenBank/DDBJ whole genome shotgun (WGS) entry which is preliminary data.</text>
</comment>
<gene>
    <name evidence="2" type="ORF">MVI01_10830</name>
</gene>
<name>A0A511H994_9BACT</name>
<sequence length="86" mass="9062">MGVDAPRPGLSTEMSRMPVCSNTAEPKPNHRLVAAPGQSNTGLPVRGPHSLQPNTRPSGSPVVPCRSGFCISVVVMARRVVTWDGT</sequence>
<organism evidence="2 3">
    <name type="scientific">Myxococcus virescens</name>
    <dbReference type="NCBI Taxonomy" id="83456"/>
    <lineage>
        <taxon>Bacteria</taxon>
        <taxon>Pseudomonadati</taxon>
        <taxon>Myxococcota</taxon>
        <taxon>Myxococcia</taxon>
        <taxon>Myxococcales</taxon>
        <taxon>Cystobacterineae</taxon>
        <taxon>Myxococcaceae</taxon>
        <taxon>Myxococcus</taxon>
    </lineage>
</organism>
<feature type="region of interest" description="Disordered" evidence="1">
    <location>
        <begin position="1"/>
        <end position="62"/>
    </location>
</feature>
<evidence type="ECO:0000313" key="2">
    <source>
        <dbReference type="EMBL" id="GEL69299.1"/>
    </source>
</evidence>
<dbReference type="Proteomes" id="UP000321224">
    <property type="component" value="Unassembled WGS sequence"/>
</dbReference>
<dbReference type="EMBL" id="BJVY01000004">
    <property type="protein sequence ID" value="GEL69299.1"/>
    <property type="molecule type" value="Genomic_DNA"/>
</dbReference>